<keyword evidence="1" id="KW-1133">Transmembrane helix</keyword>
<organism evidence="3 4">
    <name type="scientific">Daphnia magna</name>
    <dbReference type="NCBI Taxonomy" id="35525"/>
    <lineage>
        <taxon>Eukaryota</taxon>
        <taxon>Metazoa</taxon>
        <taxon>Ecdysozoa</taxon>
        <taxon>Arthropoda</taxon>
        <taxon>Crustacea</taxon>
        <taxon>Branchiopoda</taxon>
        <taxon>Diplostraca</taxon>
        <taxon>Cladocera</taxon>
        <taxon>Anomopoda</taxon>
        <taxon>Daphniidae</taxon>
        <taxon>Daphnia</taxon>
    </lineage>
</organism>
<dbReference type="AlphaFoldDB" id="A0A164PI82"/>
<protein>
    <submittedName>
        <fullName evidence="3">Uncharacterized protein</fullName>
    </submittedName>
</protein>
<feature type="signal peptide" evidence="2">
    <location>
        <begin position="1"/>
        <end position="24"/>
    </location>
</feature>
<evidence type="ECO:0000256" key="2">
    <source>
        <dbReference type="SAM" id="SignalP"/>
    </source>
</evidence>
<comment type="caution">
    <text evidence="3">The sequence shown here is derived from an EMBL/GenBank/DDBJ whole genome shotgun (WGS) entry which is preliminary data.</text>
</comment>
<sequence>MVSLIATIVVVLLLSVSGPQMVSAAPIRQQRADVGQNEDSLKLEADSNLADDWTERKYPPPTDDVDTTHKYTHGHGIVTSSHQEPSPISEAVVQHSVLTDQEELDSTINDLLSQLQTDLTTGLVSTAGLLPDINFINTDTDVVIVDAPPPVEAVEAEDDDEFVEAVEENQPSSVPAVSNLANLLFPQSDSSPSSAASSSSSSSSSDNFSSGGILGGSVSSTSIANPFVILFSYGLAAVSVFALTLPLWVPFVVAKRRHALGPLRKKLYPLNRKKAAPLIPANQTIKQPEIYYQQQENEKLPYSHYEEVFGVTQPPSAGIAEMYHFADGSPDIPADAGLHLGPYSAFFSNSLWPKSDEQLSDPGPLKSKSVYGPISNFFLKAAHKNSIRRRLQKKKQ</sequence>
<keyword evidence="4" id="KW-1185">Reference proteome</keyword>
<evidence type="ECO:0000256" key="1">
    <source>
        <dbReference type="SAM" id="Phobius"/>
    </source>
</evidence>
<feature type="chain" id="PRO_5007852278" evidence="2">
    <location>
        <begin position="25"/>
        <end position="396"/>
    </location>
</feature>
<dbReference type="Proteomes" id="UP000076858">
    <property type="component" value="Unassembled WGS sequence"/>
</dbReference>
<reference evidence="3 4" key="1">
    <citation type="submission" date="2016-03" db="EMBL/GenBank/DDBJ databases">
        <title>EvidentialGene: Evidence-directed Construction of Genes on Genomes.</title>
        <authorList>
            <person name="Gilbert D.G."/>
            <person name="Choi J.-H."/>
            <person name="Mockaitis K."/>
            <person name="Colbourne J."/>
            <person name="Pfrender M."/>
        </authorList>
    </citation>
    <scope>NUCLEOTIDE SEQUENCE [LARGE SCALE GENOMIC DNA]</scope>
    <source>
        <strain evidence="3 4">Xinb3</strain>
        <tissue evidence="3">Complete organism</tissue>
    </source>
</reference>
<dbReference type="EMBL" id="LRGB01002580">
    <property type="protein sequence ID" value="KZS06856.1"/>
    <property type="molecule type" value="Genomic_DNA"/>
</dbReference>
<keyword evidence="2" id="KW-0732">Signal</keyword>
<evidence type="ECO:0000313" key="4">
    <source>
        <dbReference type="Proteomes" id="UP000076858"/>
    </source>
</evidence>
<proteinExistence type="predicted"/>
<keyword evidence="1" id="KW-0472">Membrane</keyword>
<dbReference type="OrthoDB" id="6368077at2759"/>
<accession>A0A164PI82</accession>
<feature type="transmembrane region" description="Helical" evidence="1">
    <location>
        <begin position="227"/>
        <end position="254"/>
    </location>
</feature>
<gene>
    <name evidence="3" type="ORF">APZ42_029409</name>
</gene>
<name>A0A164PI82_9CRUS</name>
<keyword evidence="1" id="KW-0812">Transmembrane</keyword>
<evidence type="ECO:0000313" key="3">
    <source>
        <dbReference type="EMBL" id="KZS06856.1"/>
    </source>
</evidence>